<dbReference type="Proteomes" id="UP000070444">
    <property type="component" value="Unassembled WGS sequence"/>
</dbReference>
<accession>A0A137PB51</accession>
<dbReference type="InterPro" id="IPR015943">
    <property type="entry name" value="WD40/YVTN_repeat-like_dom_sf"/>
</dbReference>
<gene>
    <name evidence="15" type="ORF">CONCODRAFT_37188</name>
</gene>
<keyword evidence="11" id="KW-0472">Membrane</keyword>
<evidence type="ECO:0000256" key="2">
    <source>
        <dbReference type="ARBA" id="ARBA00004481"/>
    </source>
</evidence>
<keyword evidence="16" id="KW-1185">Reference proteome</keyword>
<evidence type="ECO:0000256" key="10">
    <source>
        <dbReference type="ARBA" id="ARBA00023006"/>
    </source>
</evidence>
<sequence length="399" mass="43673">MNLSSKTTNELLFINFNQDYSCISVGTKNGYRIFNCDPFGKCFEKNEGGIGVVEMLFCTSLVALVGAGEQPAFSPRRLQISNTKRESVICELTFPTSILGVKLNRRRLIVILEDQIFIYDISNMKLLHTIETSPNPNAICALSSSSENSYLAYPAPSPSPLSPYSNNTGGRNPSNQGIANGTGEVVIFDTLSLQVVNIIQAHKSSLSYITINSDGTLLATASDKGTVIRVFSLPTGNKLYQFRRGSYAAKIYSISFNMMSTLLCVSSDTETVHIFKLSPQSSPDGNGRHHPSTLPRSSAARLGLEDDQSKPHRRSSFHEMLGKKIVGSVGAYLPEALSEMWEPARDFAFLKLPNIGSQSIVGLSNTAPQVMVITSDGYLYQYSIDLENGGECSLLKQYR</sequence>
<keyword evidence="5" id="KW-0926">Vacuole</keyword>
<dbReference type="GO" id="GO:0010008">
    <property type="term" value="C:endosome membrane"/>
    <property type="evidence" value="ECO:0007669"/>
    <property type="project" value="UniProtKB-SubCell"/>
</dbReference>
<keyword evidence="7" id="KW-0677">Repeat</keyword>
<reference evidence="15 16" key="1">
    <citation type="journal article" date="2015" name="Genome Biol. Evol.">
        <title>Phylogenomic analyses indicate that early fungi evolved digesting cell walls of algal ancestors of land plants.</title>
        <authorList>
            <person name="Chang Y."/>
            <person name="Wang S."/>
            <person name="Sekimoto S."/>
            <person name="Aerts A.L."/>
            <person name="Choi C."/>
            <person name="Clum A."/>
            <person name="LaButti K.M."/>
            <person name="Lindquist E.A."/>
            <person name="Yee Ngan C."/>
            <person name="Ohm R.A."/>
            <person name="Salamov A.A."/>
            <person name="Grigoriev I.V."/>
            <person name="Spatafora J.W."/>
            <person name="Berbee M.L."/>
        </authorList>
    </citation>
    <scope>NUCLEOTIDE SEQUENCE [LARGE SCALE GENOMIC DNA]</scope>
    <source>
        <strain evidence="15 16">NRRL 28638</strain>
    </source>
</reference>
<keyword evidence="6" id="KW-0853">WD repeat</keyword>
<evidence type="ECO:0000256" key="12">
    <source>
        <dbReference type="ARBA" id="ARBA00025740"/>
    </source>
</evidence>
<feature type="region of interest" description="Disordered" evidence="14">
    <location>
        <begin position="277"/>
        <end position="315"/>
    </location>
</feature>
<dbReference type="STRING" id="796925.A0A137PB51"/>
<dbReference type="InterPro" id="IPR048720">
    <property type="entry name" value="PROPPIN"/>
</dbReference>
<dbReference type="SUPFAM" id="SSF50978">
    <property type="entry name" value="WD40 repeat-like"/>
    <property type="match status" value="1"/>
</dbReference>
<organism evidence="15 16">
    <name type="scientific">Conidiobolus coronatus (strain ATCC 28846 / CBS 209.66 / NRRL 28638)</name>
    <name type="common">Delacroixia coronata</name>
    <dbReference type="NCBI Taxonomy" id="796925"/>
    <lineage>
        <taxon>Eukaryota</taxon>
        <taxon>Fungi</taxon>
        <taxon>Fungi incertae sedis</taxon>
        <taxon>Zoopagomycota</taxon>
        <taxon>Entomophthoromycotina</taxon>
        <taxon>Entomophthoromycetes</taxon>
        <taxon>Entomophthorales</taxon>
        <taxon>Ancylistaceae</taxon>
        <taxon>Conidiobolus</taxon>
    </lineage>
</organism>
<dbReference type="SMART" id="SM00320">
    <property type="entry name" value="WD40"/>
    <property type="match status" value="2"/>
</dbReference>
<dbReference type="PANTHER" id="PTHR11227">
    <property type="entry name" value="WD-REPEAT PROTEIN INTERACTING WITH PHOSPHOINOSIDES WIPI -RELATED"/>
    <property type="match status" value="1"/>
</dbReference>
<evidence type="ECO:0000256" key="14">
    <source>
        <dbReference type="SAM" id="MobiDB-lite"/>
    </source>
</evidence>
<proteinExistence type="inferred from homology"/>
<dbReference type="InterPro" id="IPR036322">
    <property type="entry name" value="WD40_repeat_dom_sf"/>
</dbReference>
<evidence type="ECO:0000256" key="7">
    <source>
        <dbReference type="ARBA" id="ARBA00022737"/>
    </source>
</evidence>
<protein>
    <recommendedName>
        <fullName evidence="13">Autophagy-related protein 18</fullName>
    </recommendedName>
</protein>
<evidence type="ECO:0000256" key="5">
    <source>
        <dbReference type="ARBA" id="ARBA00022554"/>
    </source>
</evidence>
<keyword evidence="4" id="KW-0813">Transport</keyword>
<comment type="similarity">
    <text evidence="12">Belongs to the WD repeat PROPPIN family.</text>
</comment>
<evidence type="ECO:0000256" key="4">
    <source>
        <dbReference type="ARBA" id="ARBA00022448"/>
    </source>
</evidence>
<dbReference type="Gene3D" id="2.130.10.10">
    <property type="entry name" value="YVTN repeat-like/Quinoprotein amine dehydrogenase"/>
    <property type="match status" value="1"/>
</dbReference>
<keyword evidence="8" id="KW-0967">Endosome</keyword>
<evidence type="ECO:0000256" key="8">
    <source>
        <dbReference type="ARBA" id="ARBA00022753"/>
    </source>
</evidence>
<feature type="compositionally biased region" description="Basic and acidic residues" evidence="14">
    <location>
        <begin position="303"/>
        <end position="315"/>
    </location>
</feature>
<dbReference type="OMA" id="ATWGGMF"/>
<evidence type="ECO:0000256" key="1">
    <source>
        <dbReference type="ARBA" id="ARBA00004148"/>
    </source>
</evidence>
<evidence type="ECO:0000256" key="6">
    <source>
        <dbReference type="ARBA" id="ARBA00022574"/>
    </source>
</evidence>
<dbReference type="Pfam" id="PF21032">
    <property type="entry name" value="PROPPIN"/>
    <property type="match status" value="3"/>
</dbReference>
<evidence type="ECO:0000313" key="15">
    <source>
        <dbReference type="EMBL" id="KXN72233.1"/>
    </source>
</evidence>
<evidence type="ECO:0000256" key="13">
    <source>
        <dbReference type="ARBA" id="ARBA00039247"/>
    </source>
</evidence>
<name>A0A137PB51_CONC2</name>
<comment type="subcellular location">
    <subcellularLocation>
        <location evidence="2">Endosome membrane</location>
        <topology evidence="2">Peripheral membrane protein</topology>
    </subcellularLocation>
    <subcellularLocation>
        <location evidence="3">Preautophagosomal structure membrane</location>
        <topology evidence="3">Peripheral membrane protein</topology>
    </subcellularLocation>
    <subcellularLocation>
        <location evidence="1">Vacuole membrane</location>
        <topology evidence="1">Peripheral membrane protein</topology>
    </subcellularLocation>
</comment>
<keyword evidence="10" id="KW-0072">Autophagy</keyword>
<dbReference type="InterPro" id="IPR001680">
    <property type="entry name" value="WD40_rpt"/>
</dbReference>
<dbReference type="FunFam" id="2.130.10.10:FF:000965">
    <property type="entry name" value="Autophagy-like protein 18 Atg18"/>
    <property type="match status" value="1"/>
</dbReference>
<evidence type="ECO:0000313" key="16">
    <source>
        <dbReference type="Proteomes" id="UP000070444"/>
    </source>
</evidence>
<evidence type="ECO:0000256" key="3">
    <source>
        <dbReference type="ARBA" id="ARBA00004623"/>
    </source>
</evidence>
<dbReference type="OrthoDB" id="1667587at2759"/>
<dbReference type="GO" id="GO:0034045">
    <property type="term" value="C:phagophore assembly site membrane"/>
    <property type="evidence" value="ECO:0007669"/>
    <property type="project" value="UniProtKB-SubCell"/>
</dbReference>
<keyword evidence="9" id="KW-0653">Protein transport</keyword>
<dbReference type="GO" id="GO:0006914">
    <property type="term" value="P:autophagy"/>
    <property type="evidence" value="ECO:0007669"/>
    <property type="project" value="UniProtKB-KW"/>
</dbReference>
<dbReference type="GO" id="GO:0005774">
    <property type="term" value="C:vacuolar membrane"/>
    <property type="evidence" value="ECO:0007669"/>
    <property type="project" value="UniProtKB-SubCell"/>
</dbReference>
<dbReference type="EMBL" id="KQ964457">
    <property type="protein sequence ID" value="KXN72233.1"/>
    <property type="molecule type" value="Genomic_DNA"/>
</dbReference>
<dbReference type="AlphaFoldDB" id="A0A137PB51"/>
<dbReference type="GO" id="GO:0015031">
    <property type="term" value="P:protein transport"/>
    <property type="evidence" value="ECO:0007669"/>
    <property type="project" value="UniProtKB-KW"/>
</dbReference>
<evidence type="ECO:0000256" key="9">
    <source>
        <dbReference type="ARBA" id="ARBA00022927"/>
    </source>
</evidence>
<evidence type="ECO:0000256" key="11">
    <source>
        <dbReference type="ARBA" id="ARBA00023136"/>
    </source>
</evidence>